<name>A0ABW4P3W2_9NOCA</name>
<proteinExistence type="predicted"/>
<comment type="caution">
    <text evidence="2">The sequence shown here is derived from an EMBL/GenBank/DDBJ whole genome shotgun (WGS) entry which is preliminary data.</text>
</comment>
<evidence type="ECO:0000313" key="2">
    <source>
        <dbReference type="EMBL" id="MFD1812654.1"/>
    </source>
</evidence>
<accession>A0ABW4P3W2</accession>
<feature type="chain" id="PRO_5046873191" evidence="1">
    <location>
        <begin position="33"/>
        <end position="208"/>
    </location>
</feature>
<evidence type="ECO:0000313" key="3">
    <source>
        <dbReference type="Proteomes" id="UP001597286"/>
    </source>
</evidence>
<feature type="signal peptide" evidence="1">
    <location>
        <begin position="1"/>
        <end position="32"/>
    </location>
</feature>
<gene>
    <name evidence="2" type="ORF">ACFSJG_10545</name>
</gene>
<keyword evidence="1" id="KW-0732">Signal</keyword>
<organism evidence="2 3">
    <name type="scientific">Rhodococcus gannanensis</name>
    <dbReference type="NCBI Taxonomy" id="1960308"/>
    <lineage>
        <taxon>Bacteria</taxon>
        <taxon>Bacillati</taxon>
        <taxon>Actinomycetota</taxon>
        <taxon>Actinomycetes</taxon>
        <taxon>Mycobacteriales</taxon>
        <taxon>Nocardiaceae</taxon>
        <taxon>Rhodococcus</taxon>
    </lineage>
</organism>
<dbReference type="Proteomes" id="UP001597286">
    <property type="component" value="Unassembled WGS sequence"/>
</dbReference>
<dbReference type="RefSeq" id="WP_378485152.1">
    <property type="nucleotide sequence ID" value="NZ_JBHUFB010000009.1"/>
</dbReference>
<protein>
    <submittedName>
        <fullName evidence="2">Uncharacterized protein</fullName>
    </submittedName>
</protein>
<keyword evidence="3" id="KW-1185">Reference proteome</keyword>
<reference evidence="3" key="1">
    <citation type="journal article" date="2019" name="Int. J. Syst. Evol. Microbiol.">
        <title>The Global Catalogue of Microorganisms (GCM) 10K type strain sequencing project: providing services to taxonomists for standard genome sequencing and annotation.</title>
        <authorList>
            <consortium name="The Broad Institute Genomics Platform"/>
            <consortium name="The Broad Institute Genome Sequencing Center for Infectious Disease"/>
            <person name="Wu L."/>
            <person name="Ma J."/>
        </authorList>
    </citation>
    <scope>NUCLEOTIDE SEQUENCE [LARGE SCALE GENOMIC DNA]</scope>
    <source>
        <strain evidence="3">DT72</strain>
    </source>
</reference>
<dbReference type="EMBL" id="JBHUFB010000009">
    <property type="protein sequence ID" value="MFD1812654.1"/>
    <property type="molecule type" value="Genomic_DNA"/>
</dbReference>
<evidence type="ECO:0000256" key="1">
    <source>
        <dbReference type="SAM" id="SignalP"/>
    </source>
</evidence>
<sequence>MSRTTLRRVVSVAAATTLLAGGLFATATTASAQSSILGDFGSSASVPDIPASATVKVDNLSITKSIVGVNSIAIDGEVTYRTTISASDGPDRLIKRLVDLNPIGLLYVEGSAKVTAWQDGQMVTSSVDAAASVDVGTVVSNAAGWLVSAIGNKSVTFEVTYSVKDLNFTPGVFDSGLALEVDGMAELEWPEMGVKLNLVGSGNSIFSS</sequence>